<dbReference type="EMBL" id="RKQT01000001">
    <property type="protein sequence ID" value="RPE96274.1"/>
    <property type="molecule type" value="Genomic_DNA"/>
</dbReference>
<evidence type="ECO:0000313" key="3">
    <source>
        <dbReference type="Proteomes" id="UP000276901"/>
    </source>
</evidence>
<dbReference type="PROSITE" id="PS51257">
    <property type="entry name" value="PROKAR_LIPOPROTEIN"/>
    <property type="match status" value="1"/>
</dbReference>
<evidence type="ECO:0000313" key="2">
    <source>
        <dbReference type="EMBL" id="RPE96274.1"/>
    </source>
</evidence>
<proteinExistence type="predicted"/>
<protein>
    <recommendedName>
        <fullName evidence="4">Lipoprotein</fullName>
    </recommendedName>
</protein>
<reference evidence="2 3" key="1">
    <citation type="submission" date="2018-11" db="EMBL/GenBank/DDBJ databases">
        <title>Genomic Encyclopedia of Type Strains, Phase IV (KMG-IV): sequencing the most valuable type-strain genomes for metagenomic binning, comparative biology and taxonomic classification.</title>
        <authorList>
            <person name="Goeker M."/>
        </authorList>
    </citation>
    <scope>NUCLEOTIDE SEQUENCE [LARGE SCALE GENOMIC DNA]</scope>
    <source>
        <strain evidence="2 3">DSM 25797</strain>
    </source>
</reference>
<name>A0ABX9XSV6_9PAST</name>
<evidence type="ECO:0008006" key="4">
    <source>
        <dbReference type="Google" id="ProtNLM"/>
    </source>
</evidence>
<sequence>MKKMLVICAICMLAACSVGGSVNAGSGSSGFGVGVGIGTGISF</sequence>
<organism evidence="2 3">
    <name type="scientific">Frederiksenia canicola</name>
    <dbReference type="NCBI Taxonomy" id="123824"/>
    <lineage>
        <taxon>Bacteria</taxon>
        <taxon>Pseudomonadati</taxon>
        <taxon>Pseudomonadota</taxon>
        <taxon>Gammaproteobacteria</taxon>
        <taxon>Pasteurellales</taxon>
        <taxon>Pasteurellaceae</taxon>
        <taxon>Frederiksenia</taxon>
    </lineage>
</organism>
<keyword evidence="3" id="KW-1185">Reference proteome</keyword>
<accession>A0ABX9XSV6</accession>
<evidence type="ECO:0000256" key="1">
    <source>
        <dbReference type="SAM" id="SignalP"/>
    </source>
</evidence>
<gene>
    <name evidence="2" type="ORF">EDC49_0663</name>
</gene>
<feature type="signal peptide" evidence="1">
    <location>
        <begin position="1"/>
        <end position="24"/>
    </location>
</feature>
<comment type="caution">
    <text evidence="2">The sequence shown here is derived from an EMBL/GenBank/DDBJ whole genome shotgun (WGS) entry which is preliminary data.</text>
</comment>
<feature type="chain" id="PRO_5046248876" description="Lipoprotein" evidence="1">
    <location>
        <begin position="25"/>
        <end position="43"/>
    </location>
</feature>
<keyword evidence="1" id="KW-0732">Signal</keyword>
<dbReference type="Proteomes" id="UP000276901">
    <property type="component" value="Unassembled WGS sequence"/>
</dbReference>